<gene>
    <name evidence="1" type="ORF">EVAR_58567_1</name>
</gene>
<name>A0A4C1Z233_EUMVA</name>
<organism evidence="1 2">
    <name type="scientific">Eumeta variegata</name>
    <name type="common">Bagworm moth</name>
    <name type="synonym">Eumeta japonica</name>
    <dbReference type="NCBI Taxonomy" id="151549"/>
    <lineage>
        <taxon>Eukaryota</taxon>
        <taxon>Metazoa</taxon>
        <taxon>Ecdysozoa</taxon>
        <taxon>Arthropoda</taxon>
        <taxon>Hexapoda</taxon>
        <taxon>Insecta</taxon>
        <taxon>Pterygota</taxon>
        <taxon>Neoptera</taxon>
        <taxon>Endopterygota</taxon>
        <taxon>Lepidoptera</taxon>
        <taxon>Glossata</taxon>
        <taxon>Ditrysia</taxon>
        <taxon>Tineoidea</taxon>
        <taxon>Psychidae</taxon>
        <taxon>Oiketicinae</taxon>
        <taxon>Eumeta</taxon>
    </lineage>
</organism>
<protein>
    <submittedName>
        <fullName evidence="1">Uncharacterized protein</fullName>
    </submittedName>
</protein>
<accession>A0A4C1Z233</accession>
<evidence type="ECO:0000313" key="2">
    <source>
        <dbReference type="Proteomes" id="UP000299102"/>
    </source>
</evidence>
<dbReference type="AlphaFoldDB" id="A0A4C1Z233"/>
<proteinExistence type="predicted"/>
<dbReference type="Proteomes" id="UP000299102">
    <property type="component" value="Unassembled WGS sequence"/>
</dbReference>
<sequence length="170" mass="19675">MAAVINYVECTELQFLYKCISLSQDNFIVMNEKRVTASRPDDILSVLRVSILAALRLRFRIALRRHAKAHTKTIGSCLYCVRTLNNRLFLNFTKLGSWCLRRYIIEDAQVFRTSVQRDGSDGPVRNSRKNKPYLKVCLVGQLRLITIRVPKACLHGYTYFQEKNISLMVD</sequence>
<reference evidence="1 2" key="1">
    <citation type="journal article" date="2019" name="Commun. Biol.">
        <title>The bagworm genome reveals a unique fibroin gene that provides high tensile strength.</title>
        <authorList>
            <person name="Kono N."/>
            <person name="Nakamura H."/>
            <person name="Ohtoshi R."/>
            <person name="Tomita M."/>
            <person name="Numata K."/>
            <person name="Arakawa K."/>
        </authorList>
    </citation>
    <scope>NUCLEOTIDE SEQUENCE [LARGE SCALE GENOMIC DNA]</scope>
</reference>
<dbReference type="EMBL" id="BGZK01001576">
    <property type="protein sequence ID" value="GBP82646.1"/>
    <property type="molecule type" value="Genomic_DNA"/>
</dbReference>
<comment type="caution">
    <text evidence="1">The sequence shown here is derived from an EMBL/GenBank/DDBJ whole genome shotgun (WGS) entry which is preliminary data.</text>
</comment>
<evidence type="ECO:0000313" key="1">
    <source>
        <dbReference type="EMBL" id="GBP82646.1"/>
    </source>
</evidence>
<keyword evidence="2" id="KW-1185">Reference proteome</keyword>